<reference evidence="4" key="1">
    <citation type="journal article" date="2021" name="PeerJ">
        <title>Extensive microbial diversity within the chicken gut microbiome revealed by metagenomics and culture.</title>
        <authorList>
            <person name="Gilroy R."/>
            <person name="Ravi A."/>
            <person name="Getino M."/>
            <person name="Pursley I."/>
            <person name="Horton D.L."/>
            <person name="Alikhan N.F."/>
            <person name="Baker D."/>
            <person name="Gharbi K."/>
            <person name="Hall N."/>
            <person name="Watson M."/>
            <person name="Adriaenssens E.M."/>
            <person name="Foster-Nyarko E."/>
            <person name="Jarju S."/>
            <person name="Secka A."/>
            <person name="Antonio M."/>
            <person name="Oren A."/>
            <person name="Chaudhuri R.R."/>
            <person name="La Ragione R."/>
            <person name="Hildebrand F."/>
            <person name="Pallen M.J."/>
        </authorList>
    </citation>
    <scope>NUCLEOTIDE SEQUENCE</scope>
    <source>
        <strain evidence="4">2189</strain>
    </source>
</reference>
<dbReference type="InterPro" id="IPR036881">
    <property type="entry name" value="Glyco_hydro_3_C_sf"/>
</dbReference>
<proteinExistence type="inferred from homology"/>
<dbReference type="Gene3D" id="3.20.20.300">
    <property type="entry name" value="Glycoside hydrolase, family 3, N-terminal domain"/>
    <property type="match status" value="1"/>
</dbReference>
<gene>
    <name evidence="4" type="ORF">H9851_04585</name>
</gene>
<evidence type="ECO:0000256" key="1">
    <source>
        <dbReference type="ARBA" id="ARBA00005336"/>
    </source>
</evidence>
<evidence type="ECO:0000313" key="4">
    <source>
        <dbReference type="EMBL" id="HIX50538.1"/>
    </source>
</evidence>
<evidence type="ECO:0000313" key="5">
    <source>
        <dbReference type="Proteomes" id="UP000886847"/>
    </source>
</evidence>
<dbReference type="SUPFAM" id="SSF51445">
    <property type="entry name" value="(Trans)glycosidases"/>
    <property type="match status" value="1"/>
</dbReference>
<comment type="similarity">
    <text evidence="1">Belongs to the glycosyl hydrolase 3 family.</text>
</comment>
<feature type="domain" description="Fibronectin type III-like" evidence="3">
    <location>
        <begin position="575"/>
        <end position="645"/>
    </location>
</feature>
<dbReference type="EMBL" id="DXEW01000025">
    <property type="protein sequence ID" value="HIX50538.1"/>
    <property type="molecule type" value="Genomic_DNA"/>
</dbReference>
<dbReference type="PRINTS" id="PR00133">
    <property type="entry name" value="GLHYDRLASE3"/>
</dbReference>
<dbReference type="InterPro" id="IPR002772">
    <property type="entry name" value="Glyco_hydro_3_C"/>
</dbReference>
<sequence>MKTLKELTAEQKLRLICGKDAWHTEDFGGELPQIFVSDGPVGLRTMREDRGEWTTIPAVAFPSVQLLANTWNTALARGTGEALADECYDRGVDILLAPGVNIKRDAHNGRNFEYFSEDPLLAGEMAKGYIEGVQGRGIGVCLKHFCCNNLEYDRLHQSSDVDERTLRELYYRPFEIACQAKPVSVMCSYNRVNGVYASEYKKGFDVLRGEFGFDGAVISDWFAVRSRAASAMAGLDLEMPFSPENYEQLKADYTAGKLSDEALDACAGRVLELIARCKRMQEGKGAKTSIPERAAAAKSVAAEGMVLLKNEGVLPLSAGEALSVCGMYACPGKENLGMLAGGGSSCVVWSEQEFDLPARLRERGHAVSFEGAVGIDRPEFLRHEGRKALLHAAENGVNIVCVGTGNLVEYEDGDRRSLRLPAAQERLIRETAAVAAHTVVVVFAGAAVDMSDWEGCADAILYAGFPGMGGDAVIADILTGAVCPSGKLSESFAFSCVDEEEENIRIGVTRYAEGLGVGYRGLGGRSNWVDFVEFPFGFGLSYASFAYEGLTLAADEEGVEVRFAVRNLSEICAKEAVQVYVKECAPLVWRPEKELQAFAKEEIPAGGSREFCIRLNSRAFSHWSAALDRWQADDGVFEIQVGASSADIRLRAKVRLEKGKFIVL</sequence>
<dbReference type="SMART" id="SM01217">
    <property type="entry name" value="Fn3_like"/>
    <property type="match status" value="1"/>
</dbReference>
<dbReference type="Pfam" id="PF00933">
    <property type="entry name" value="Glyco_hydro_3"/>
    <property type="match status" value="1"/>
</dbReference>
<dbReference type="InterPro" id="IPR017853">
    <property type="entry name" value="GH"/>
</dbReference>
<dbReference type="GO" id="GO:0009251">
    <property type="term" value="P:glucan catabolic process"/>
    <property type="evidence" value="ECO:0007669"/>
    <property type="project" value="TreeGrafter"/>
</dbReference>
<comment type="caution">
    <text evidence="4">The sequence shown here is derived from an EMBL/GenBank/DDBJ whole genome shotgun (WGS) entry which is preliminary data.</text>
</comment>
<accession>A0A9D1W0Z3</accession>
<dbReference type="PANTHER" id="PTHR42715:SF10">
    <property type="entry name" value="BETA-GLUCOSIDASE"/>
    <property type="match status" value="1"/>
</dbReference>
<dbReference type="PANTHER" id="PTHR42715">
    <property type="entry name" value="BETA-GLUCOSIDASE"/>
    <property type="match status" value="1"/>
</dbReference>
<organism evidence="4 5">
    <name type="scientific">Candidatus Borkfalkia faecavium</name>
    <dbReference type="NCBI Taxonomy" id="2838508"/>
    <lineage>
        <taxon>Bacteria</taxon>
        <taxon>Bacillati</taxon>
        <taxon>Bacillota</taxon>
        <taxon>Clostridia</taxon>
        <taxon>Christensenellales</taxon>
        <taxon>Christensenellaceae</taxon>
        <taxon>Candidatus Borkfalkia</taxon>
    </lineage>
</organism>
<dbReference type="SUPFAM" id="SSF52279">
    <property type="entry name" value="Beta-D-glucan exohydrolase, C-terminal domain"/>
    <property type="match status" value="1"/>
</dbReference>
<dbReference type="GO" id="GO:0008422">
    <property type="term" value="F:beta-glucosidase activity"/>
    <property type="evidence" value="ECO:0007669"/>
    <property type="project" value="TreeGrafter"/>
</dbReference>
<protein>
    <submittedName>
        <fullName evidence="4">Glycoside hydrolase family 3 C-terminal domain-containing protein</fullName>
    </submittedName>
</protein>
<keyword evidence="2 4" id="KW-0378">Hydrolase</keyword>
<dbReference type="InterPro" id="IPR013783">
    <property type="entry name" value="Ig-like_fold"/>
</dbReference>
<evidence type="ECO:0000256" key="2">
    <source>
        <dbReference type="ARBA" id="ARBA00022801"/>
    </source>
</evidence>
<dbReference type="Proteomes" id="UP000886847">
    <property type="component" value="Unassembled WGS sequence"/>
</dbReference>
<dbReference type="Gene3D" id="3.40.50.1700">
    <property type="entry name" value="Glycoside hydrolase family 3 C-terminal domain"/>
    <property type="match status" value="1"/>
</dbReference>
<evidence type="ECO:0000259" key="3">
    <source>
        <dbReference type="SMART" id="SM01217"/>
    </source>
</evidence>
<dbReference type="InterPro" id="IPR036962">
    <property type="entry name" value="Glyco_hydro_3_N_sf"/>
</dbReference>
<name>A0A9D1W0Z3_9FIRM</name>
<dbReference type="InterPro" id="IPR050288">
    <property type="entry name" value="Cellulose_deg_GH3"/>
</dbReference>
<dbReference type="InterPro" id="IPR001764">
    <property type="entry name" value="Glyco_hydro_3_N"/>
</dbReference>
<dbReference type="Gene3D" id="2.60.40.10">
    <property type="entry name" value="Immunoglobulins"/>
    <property type="match status" value="1"/>
</dbReference>
<dbReference type="Pfam" id="PF14310">
    <property type="entry name" value="Fn3-like"/>
    <property type="match status" value="1"/>
</dbReference>
<dbReference type="AlphaFoldDB" id="A0A9D1W0Z3"/>
<reference evidence="4" key="2">
    <citation type="submission" date="2021-04" db="EMBL/GenBank/DDBJ databases">
        <authorList>
            <person name="Gilroy R."/>
        </authorList>
    </citation>
    <scope>NUCLEOTIDE SEQUENCE</scope>
    <source>
        <strain evidence="4">2189</strain>
    </source>
</reference>
<dbReference type="InterPro" id="IPR026891">
    <property type="entry name" value="Fn3-like"/>
</dbReference>
<dbReference type="Pfam" id="PF01915">
    <property type="entry name" value="Glyco_hydro_3_C"/>
    <property type="match status" value="1"/>
</dbReference>